<dbReference type="STRING" id="880072.Desac_0951"/>
<evidence type="ECO:0000256" key="1">
    <source>
        <dbReference type="ARBA" id="ARBA00002274"/>
    </source>
</evidence>
<evidence type="ECO:0000256" key="2">
    <source>
        <dbReference type="ARBA" id="ARBA00004870"/>
    </source>
</evidence>
<dbReference type="KEGG" id="dao:Desac_0951"/>
<protein>
    <recommendedName>
        <fullName evidence="4 13">Tetraacyldisaccharide 4'-kinase</fullName>
        <ecNumber evidence="3 13">2.7.1.130</ecNumber>
    </recommendedName>
    <alternativeName>
        <fullName evidence="12 13">Lipid A 4'-kinase</fullName>
    </alternativeName>
</protein>
<dbReference type="GO" id="GO:0005886">
    <property type="term" value="C:plasma membrane"/>
    <property type="evidence" value="ECO:0007669"/>
    <property type="project" value="TreeGrafter"/>
</dbReference>
<dbReference type="OrthoDB" id="9766423at2"/>
<dbReference type="CDD" id="cd01983">
    <property type="entry name" value="SIMIBI"/>
    <property type="match status" value="1"/>
</dbReference>
<keyword evidence="5 13" id="KW-0444">Lipid biosynthesis</keyword>
<name>F2NC26_DESAR</name>
<evidence type="ECO:0000256" key="8">
    <source>
        <dbReference type="ARBA" id="ARBA00022741"/>
    </source>
</evidence>
<dbReference type="GO" id="GO:0009244">
    <property type="term" value="P:lipopolysaccharide core region biosynthetic process"/>
    <property type="evidence" value="ECO:0007669"/>
    <property type="project" value="TreeGrafter"/>
</dbReference>
<sequence length="376" mass="42127">MYHWWQSAFQSLQEEPGKAAPGWALRTGAAALSWLYGLGAGGRRLIYDRGWLKVKRLPCPVLSIGNLVAGGVGKTPVTAFMAERLRAAGCRVAIVCRGYGGQETAPKVISDGNQVFLQPPQTGDEAYMLARKLKEVAVVTGVDRFQAGMLAWEAFHPDLIVLDDGFQHFQLHRDLDVVLLDAERPFGNGWLLPRGPLREPRDVLNRRLILLLTRYQVDRHQRFWEELKTAFPQADVLRAVFRPAAAVRYPGAVELPLAELATWHLAAFAGLARPESFAASLQELGVHLHRYFIYPDHHVFSTKELASLIEAARRLKVQALITTEKDWARLAERWSASLPLIVVSLRVELLDPWPEALMPPGCAVDSLKFQAYKIIF</sequence>
<gene>
    <name evidence="13" type="primary">lpxK</name>
    <name evidence="14" type="ordered locus">Desac_0951</name>
</gene>
<keyword evidence="6 13" id="KW-0441">Lipid A biosynthesis</keyword>
<evidence type="ECO:0000256" key="4">
    <source>
        <dbReference type="ARBA" id="ARBA00016436"/>
    </source>
</evidence>
<proteinExistence type="inferred from homology"/>
<reference evidence="15" key="2">
    <citation type="submission" date="2011-03" db="EMBL/GenBank/DDBJ databases">
        <title>The complete genome of Desulfobacca acetoxidans DSM 11109.</title>
        <authorList>
            <consortium name="US DOE Joint Genome Institute (JGI-PGF)"/>
            <person name="Lucas S."/>
            <person name="Copeland A."/>
            <person name="Lapidus A."/>
            <person name="Bruce D."/>
            <person name="Goodwin L."/>
            <person name="Pitluck S."/>
            <person name="Peters L."/>
            <person name="Kyrpides N."/>
            <person name="Mavromatis K."/>
            <person name="Ivanova N."/>
            <person name="Ovchinnikova G."/>
            <person name="Teshima H."/>
            <person name="Detter J.C."/>
            <person name="Han C."/>
            <person name="Land M."/>
            <person name="Hauser L."/>
            <person name="Markowitz V."/>
            <person name="Cheng J.-F."/>
            <person name="Hugenholtz P."/>
            <person name="Woyke T."/>
            <person name="Wu D."/>
            <person name="Spring S."/>
            <person name="Schueler E."/>
            <person name="Brambilla E."/>
            <person name="Klenk H.-P."/>
            <person name="Eisen J.A."/>
        </authorList>
    </citation>
    <scope>NUCLEOTIDE SEQUENCE [LARGE SCALE GENOMIC DNA]</scope>
    <source>
        <strain evidence="15">ATCC 700848 / DSM 11109 / ASRB2</strain>
    </source>
</reference>
<dbReference type="GO" id="GO:0009245">
    <property type="term" value="P:lipid A biosynthetic process"/>
    <property type="evidence" value="ECO:0007669"/>
    <property type="project" value="UniProtKB-UniRule"/>
</dbReference>
<dbReference type="Proteomes" id="UP000000483">
    <property type="component" value="Chromosome"/>
</dbReference>
<dbReference type="PANTHER" id="PTHR42724">
    <property type="entry name" value="TETRAACYLDISACCHARIDE 4'-KINASE"/>
    <property type="match status" value="1"/>
</dbReference>
<dbReference type="HOGENOM" id="CLU_038816_6_0_7"/>
<dbReference type="HAMAP" id="MF_00409">
    <property type="entry name" value="LpxK"/>
    <property type="match status" value="1"/>
</dbReference>
<dbReference type="EC" id="2.7.1.130" evidence="3 13"/>
<dbReference type="AlphaFoldDB" id="F2NC26"/>
<dbReference type="RefSeq" id="WP_013705934.1">
    <property type="nucleotide sequence ID" value="NC_015388.1"/>
</dbReference>
<dbReference type="NCBIfam" id="TIGR00682">
    <property type="entry name" value="lpxK"/>
    <property type="match status" value="1"/>
</dbReference>
<feature type="binding site" evidence="13">
    <location>
        <begin position="68"/>
        <end position="75"/>
    </location>
    <ligand>
        <name>ATP</name>
        <dbReference type="ChEBI" id="CHEBI:30616"/>
    </ligand>
</feature>
<keyword evidence="10 13" id="KW-0067">ATP-binding</keyword>
<reference evidence="14 15" key="1">
    <citation type="journal article" date="2011" name="Stand. Genomic Sci.">
        <title>Complete genome sequence of the acetate-degrading sulfate reducer Desulfobacca acetoxidans type strain (ASRB2).</title>
        <authorList>
            <person name="Goker M."/>
            <person name="Teshima H."/>
            <person name="Lapidus A."/>
            <person name="Nolan M."/>
            <person name="Lucas S."/>
            <person name="Hammon N."/>
            <person name="Deshpande S."/>
            <person name="Cheng J.F."/>
            <person name="Tapia R."/>
            <person name="Han C."/>
            <person name="Goodwin L."/>
            <person name="Pitluck S."/>
            <person name="Huntemann M."/>
            <person name="Liolios K."/>
            <person name="Ivanova N."/>
            <person name="Pagani I."/>
            <person name="Mavromatis K."/>
            <person name="Ovchinikova G."/>
            <person name="Pati A."/>
            <person name="Chen A."/>
            <person name="Palaniappan K."/>
            <person name="Land M."/>
            <person name="Hauser L."/>
            <person name="Brambilla E.M."/>
            <person name="Rohde M."/>
            <person name="Spring S."/>
            <person name="Detter J.C."/>
            <person name="Woyke T."/>
            <person name="Bristow J."/>
            <person name="Eisen J.A."/>
            <person name="Markowitz V."/>
            <person name="Hugenholtz P."/>
            <person name="Kyrpides N.C."/>
            <person name="Klenk H.P."/>
        </authorList>
    </citation>
    <scope>NUCLEOTIDE SEQUENCE [LARGE SCALE GENOMIC DNA]</scope>
    <source>
        <strain evidence="15">ATCC 700848 / DSM 11109 / ASRB2</strain>
    </source>
</reference>
<dbReference type="EMBL" id="CP002629">
    <property type="protein sequence ID" value="AEB08821.1"/>
    <property type="molecule type" value="Genomic_DNA"/>
</dbReference>
<comment type="pathway">
    <text evidence="2 13">Glycolipid biosynthesis; lipid IV(A) biosynthesis; lipid IV(A) from (3R)-3-hydroxytetradecanoyl-[acyl-carrier-protein] and UDP-N-acetyl-alpha-D-glucosamine: step 6/6.</text>
</comment>
<evidence type="ECO:0000256" key="5">
    <source>
        <dbReference type="ARBA" id="ARBA00022516"/>
    </source>
</evidence>
<accession>F2NC26</accession>
<organism evidence="14 15">
    <name type="scientific">Desulfobacca acetoxidans (strain ATCC 700848 / DSM 11109 / ASRB2)</name>
    <dbReference type="NCBI Taxonomy" id="880072"/>
    <lineage>
        <taxon>Bacteria</taxon>
        <taxon>Pseudomonadati</taxon>
        <taxon>Thermodesulfobacteriota</taxon>
        <taxon>Desulfobaccia</taxon>
        <taxon>Desulfobaccales</taxon>
        <taxon>Desulfobaccaceae</taxon>
        <taxon>Desulfobacca</taxon>
    </lineage>
</organism>
<evidence type="ECO:0000313" key="14">
    <source>
        <dbReference type="EMBL" id="AEB08821.1"/>
    </source>
</evidence>
<keyword evidence="11 13" id="KW-0443">Lipid metabolism</keyword>
<dbReference type="UniPathway" id="UPA00359">
    <property type="reaction ID" value="UER00482"/>
</dbReference>
<dbReference type="GO" id="GO:0005524">
    <property type="term" value="F:ATP binding"/>
    <property type="evidence" value="ECO:0007669"/>
    <property type="project" value="UniProtKB-UniRule"/>
</dbReference>
<evidence type="ECO:0000256" key="10">
    <source>
        <dbReference type="ARBA" id="ARBA00022840"/>
    </source>
</evidence>
<comment type="catalytic activity">
    <reaction evidence="13">
        <text>a lipid A disaccharide + ATP = a lipid IVA + ADP + H(+)</text>
        <dbReference type="Rhea" id="RHEA:67840"/>
        <dbReference type="ChEBI" id="CHEBI:15378"/>
        <dbReference type="ChEBI" id="CHEBI:30616"/>
        <dbReference type="ChEBI" id="CHEBI:176343"/>
        <dbReference type="ChEBI" id="CHEBI:176425"/>
        <dbReference type="ChEBI" id="CHEBI:456216"/>
        <dbReference type="EC" id="2.7.1.130"/>
    </reaction>
</comment>
<evidence type="ECO:0000256" key="7">
    <source>
        <dbReference type="ARBA" id="ARBA00022679"/>
    </source>
</evidence>
<evidence type="ECO:0000256" key="6">
    <source>
        <dbReference type="ARBA" id="ARBA00022556"/>
    </source>
</evidence>
<dbReference type="Pfam" id="PF02606">
    <property type="entry name" value="LpxK"/>
    <property type="match status" value="1"/>
</dbReference>
<dbReference type="InterPro" id="IPR027417">
    <property type="entry name" value="P-loop_NTPase"/>
</dbReference>
<dbReference type="SUPFAM" id="SSF52540">
    <property type="entry name" value="P-loop containing nucleoside triphosphate hydrolases"/>
    <property type="match status" value="1"/>
</dbReference>
<evidence type="ECO:0000256" key="12">
    <source>
        <dbReference type="ARBA" id="ARBA00029757"/>
    </source>
</evidence>
<evidence type="ECO:0000256" key="13">
    <source>
        <dbReference type="HAMAP-Rule" id="MF_00409"/>
    </source>
</evidence>
<dbReference type="GO" id="GO:0009029">
    <property type="term" value="F:lipid-A 4'-kinase activity"/>
    <property type="evidence" value="ECO:0007669"/>
    <property type="project" value="UniProtKB-UniRule"/>
</dbReference>
<keyword evidence="9 13" id="KW-0418">Kinase</keyword>
<keyword evidence="7 13" id="KW-0808">Transferase</keyword>
<comment type="function">
    <text evidence="1 13">Transfers the gamma-phosphate of ATP to the 4'-position of a tetraacyldisaccharide 1-phosphate intermediate (termed DS-1-P) to form tetraacyldisaccharide 1,4'-bis-phosphate (lipid IVA).</text>
</comment>
<keyword evidence="15" id="KW-1185">Reference proteome</keyword>
<evidence type="ECO:0000256" key="3">
    <source>
        <dbReference type="ARBA" id="ARBA00012071"/>
    </source>
</evidence>
<dbReference type="PANTHER" id="PTHR42724:SF1">
    <property type="entry name" value="TETRAACYLDISACCHARIDE 4'-KINASE, MITOCHONDRIAL-RELATED"/>
    <property type="match status" value="1"/>
</dbReference>
<keyword evidence="8 13" id="KW-0547">Nucleotide-binding</keyword>
<comment type="similarity">
    <text evidence="13">Belongs to the LpxK family.</text>
</comment>
<dbReference type="InterPro" id="IPR003758">
    <property type="entry name" value="LpxK"/>
</dbReference>
<evidence type="ECO:0000256" key="9">
    <source>
        <dbReference type="ARBA" id="ARBA00022777"/>
    </source>
</evidence>
<dbReference type="eggNOG" id="COG1663">
    <property type="taxonomic scope" value="Bacteria"/>
</dbReference>
<evidence type="ECO:0000256" key="11">
    <source>
        <dbReference type="ARBA" id="ARBA00023098"/>
    </source>
</evidence>
<evidence type="ECO:0000313" key="15">
    <source>
        <dbReference type="Proteomes" id="UP000000483"/>
    </source>
</evidence>